<dbReference type="EMBL" id="ADNJ02000003">
    <property type="protein sequence ID" value="KHO11460.1"/>
    <property type="molecule type" value="Genomic_DNA"/>
</dbReference>
<keyword evidence="3" id="KW-1185">Reference proteome</keyword>
<dbReference type="AlphaFoldDB" id="A0A0B2XFE9"/>
<dbReference type="RefSeq" id="XP_011411223.1">
    <property type="nucleotide sequence ID" value="XM_011412921.1"/>
</dbReference>
<feature type="compositionally biased region" description="Low complexity" evidence="1">
    <location>
        <begin position="50"/>
        <end position="62"/>
    </location>
</feature>
<feature type="compositionally biased region" description="Basic and acidic residues" evidence="1">
    <location>
        <begin position="166"/>
        <end position="180"/>
    </location>
</feature>
<evidence type="ECO:0000313" key="2">
    <source>
        <dbReference type="EMBL" id="KHO11460.1"/>
    </source>
</evidence>
<name>A0A0B2XFE9_METRA</name>
<evidence type="ECO:0000256" key="1">
    <source>
        <dbReference type="SAM" id="MobiDB-lite"/>
    </source>
</evidence>
<comment type="caution">
    <text evidence="2">The sequence shown here is derived from an EMBL/GenBank/DDBJ whole genome shotgun (WGS) entry which is preliminary data.</text>
</comment>
<feature type="region of interest" description="Disordered" evidence="1">
    <location>
        <begin position="38"/>
        <end position="69"/>
    </location>
</feature>
<evidence type="ECO:0000313" key="3">
    <source>
        <dbReference type="Proteomes" id="UP000002498"/>
    </source>
</evidence>
<dbReference type="Proteomes" id="UP000002498">
    <property type="component" value="Unassembled WGS sequence"/>
</dbReference>
<feature type="region of interest" description="Disordered" evidence="1">
    <location>
        <begin position="160"/>
        <end position="231"/>
    </location>
</feature>
<proteinExistence type="predicted"/>
<organism evidence="2 3">
    <name type="scientific">Metarhizium robertsii (strain ARSEF 23 / ATCC MYA-3075)</name>
    <name type="common">Metarhizium anisopliae (strain ARSEF 23)</name>
    <dbReference type="NCBI Taxonomy" id="655844"/>
    <lineage>
        <taxon>Eukaryota</taxon>
        <taxon>Fungi</taxon>
        <taxon>Dikarya</taxon>
        <taxon>Ascomycota</taxon>
        <taxon>Pezizomycotina</taxon>
        <taxon>Sordariomycetes</taxon>
        <taxon>Hypocreomycetidae</taxon>
        <taxon>Hypocreales</taxon>
        <taxon>Clavicipitaceae</taxon>
        <taxon>Metarhizium</taxon>
    </lineage>
</organism>
<dbReference type="HOGENOM" id="CLU_1200082_0_0_1"/>
<reference evidence="2 3" key="1">
    <citation type="journal article" date="2011" name="PLoS Genet.">
        <title>Genome sequencing and comparative transcriptomics of the model entomopathogenic fungi Metarhizium anisopliae and M. acridum.</title>
        <authorList>
            <person name="Gao Q."/>
            <person name="Jin K."/>
            <person name="Ying S.H."/>
            <person name="Zhang Y."/>
            <person name="Xiao G."/>
            <person name="Shang Y."/>
            <person name="Duan Z."/>
            <person name="Hu X."/>
            <person name="Xie X.Q."/>
            <person name="Zhou G."/>
            <person name="Peng G."/>
            <person name="Luo Z."/>
            <person name="Huang W."/>
            <person name="Wang B."/>
            <person name="Fang W."/>
            <person name="Wang S."/>
            <person name="Zhong Y."/>
            <person name="Ma L.J."/>
            <person name="St Leger R.J."/>
            <person name="Zhao G.P."/>
            <person name="Pei Y."/>
            <person name="Feng M.G."/>
            <person name="Xia Y."/>
            <person name="Wang C."/>
        </authorList>
    </citation>
    <scope>NUCLEOTIDE SEQUENCE [LARGE SCALE GENOMIC DNA]</scope>
    <source>
        <strain evidence="3">ARSEF 23 / ATCC MYA-3075</strain>
    </source>
</reference>
<accession>A0A0B2XFE9</accession>
<dbReference type="GeneID" id="23632424"/>
<gene>
    <name evidence="2" type="ORF">MAA_10976</name>
</gene>
<sequence length="231" mass="24584">MSELPPLIHLRQGLWRPSQGSLSGEIAGMESFRAGPGVSWLSAAPKEPSRTGQTSRSTGTQTPIGLHPVGGLGRGPAIELLDTGTLSAGTDPCRMVFCIMFAALHSWPSEHRGCISRSAEWTRLARLADSQAPQALQSLQSGHSRSGDQLMSALPLAVTNTESDMDMDKEGNAGDRRLEPPRSPVAHPRFPASSSTVLSNIIQLEPPSHSPSSRLDCPGQPLRPRVLTTAS</sequence>
<protein>
    <submittedName>
        <fullName evidence="2">Uncharacterized protein</fullName>
    </submittedName>
</protein>
<dbReference type="KEGG" id="maj:MAA_10976"/>
<feature type="compositionally biased region" description="Polar residues" evidence="1">
    <location>
        <begin position="192"/>
        <end position="202"/>
    </location>
</feature>
<reference evidence="2 3" key="2">
    <citation type="journal article" date="2014" name="Proc. Natl. Acad. Sci. U.S.A.">
        <title>Trajectory and genomic determinants of fungal-pathogen speciation and host adaptation.</title>
        <authorList>
            <person name="Hu X."/>
            <person name="Xiao G."/>
            <person name="Zheng P."/>
            <person name="Shang Y."/>
            <person name="Su Y."/>
            <person name="Zhang X."/>
            <person name="Liu X."/>
            <person name="Zhan S."/>
            <person name="St Leger R.J."/>
            <person name="Wang C."/>
        </authorList>
    </citation>
    <scope>GENOME REANNOTATION</scope>
    <source>
        <strain evidence="3">ARSEF 23 / ATCC MYA-3075</strain>
    </source>
</reference>